<proteinExistence type="predicted"/>
<dbReference type="EMBL" id="GGEC01071581">
    <property type="protein sequence ID" value="MBX52065.1"/>
    <property type="molecule type" value="Transcribed_RNA"/>
</dbReference>
<sequence length="28" mass="3339">MKSFINFALKNSPRSNFIMQMNFLKECV</sequence>
<organism evidence="1">
    <name type="scientific">Rhizophora mucronata</name>
    <name type="common">Asiatic mangrove</name>
    <dbReference type="NCBI Taxonomy" id="61149"/>
    <lineage>
        <taxon>Eukaryota</taxon>
        <taxon>Viridiplantae</taxon>
        <taxon>Streptophyta</taxon>
        <taxon>Embryophyta</taxon>
        <taxon>Tracheophyta</taxon>
        <taxon>Spermatophyta</taxon>
        <taxon>Magnoliopsida</taxon>
        <taxon>eudicotyledons</taxon>
        <taxon>Gunneridae</taxon>
        <taxon>Pentapetalae</taxon>
        <taxon>rosids</taxon>
        <taxon>fabids</taxon>
        <taxon>Malpighiales</taxon>
        <taxon>Rhizophoraceae</taxon>
        <taxon>Rhizophora</taxon>
    </lineage>
</organism>
<evidence type="ECO:0000313" key="1">
    <source>
        <dbReference type="EMBL" id="MBX52065.1"/>
    </source>
</evidence>
<reference evidence="1" key="1">
    <citation type="submission" date="2018-02" db="EMBL/GenBank/DDBJ databases">
        <title>Rhizophora mucronata_Transcriptome.</title>
        <authorList>
            <person name="Meera S.P."/>
            <person name="Sreeshan A."/>
            <person name="Augustine A."/>
        </authorList>
    </citation>
    <scope>NUCLEOTIDE SEQUENCE</scope>
    <source>
        <tissue evidence="1">Leaf</tissue>
    </source>
</reference>
<name>A0A2P2PBG1_RHIMU</name>
<dbReference type="AlphaFoldDB" id="A0A2P2PBG1"/>
<accession>A0A2P2PBG1</accession>
<protein>
    <submittedName>
        <fullName evidence="1">Uncharacterized protein</fullName>
    </submittedName>
</protein>